<reference evidence="2 3" key="1">
    <citation type="journal article" date="2004" name="Emerg. Infect. Dis.">
        <title>Amoebae-resisting bacteria isolated from human nasal swabs by amoebal coculture.</title>
        <authorList>
            <person name="Greub G."/>
            <person name="La Scola B."/>
            <person name="Raoult D."/>
        </authorList>
    </citation>
    <scope>NUCLEOTIDE SEQUENCE [LARGE SCALE GENOMIC DNA]</scope>
    <source>
        <strain evidence="2 3">CCUG 51329</strain>
    </source>
</reference>
<dbReference type="Pfam" id="PF24740">
    <property type="entry name" value="DUF7691"/>
    <property type="match status" value="1"/>
</dbReference>
<evidence type="ECO:0000259" key="1">
    <source>
        <dbReference type="Pfam" id="PF24740"/>
    </source>
</evidence>
<dbReference type="EMBL" id="QNVU01000052">
    <property type="protein sequence ID" value="REC41971.1"/>
    <property type="molecule type" value="Genomic_DNA"/>
</dbReference>
<evidence type="ECO:0000313" key="3">
    <source>
        <dbReference type="Proteomes" id="UP000256924"/>
    </source>
</evidence>
<proteinExistence type="predicted"/>
<name>A0A3D9AL04_9FLAO</name>
<organism evidence="2 3">
    <name type="scientific">Candidatus Chryseobacterium massiliense</name>
    <dbReference type="NCBI Taxonomy" id="204089"/>
    <lineage>
        <taxon>Bacteria</taxon>
        <taxon>Pseudomonadati</taxon>
        <taxon>Bacteroidota</taxon>
        <taxon>Flavobacteriia</taxon>
        <taxon>Flavobacteriales</taxon>
        <taxon>Weeksellaceae</taxon>
        <taxon>Chryseobacterium group</taxon>
        <taxon>Chryseobacterium</taxon>
    </lineage>
</organism>
<evidence type="ECO:0000313" key="2">
    <source>
        <dbReference type="EMBL" id="REC41971.1"/>
    </source>
</evidence>
<sequence>MGYSTQVILTDARKIKAIYGSKNLDYLNSLRYDEYEEYIVFLENRFDVSTGELSVKKLLENILNGDTGSQYTYLILQGQEKWARSALGTVYGYLFMDICYEFGKQINRNDDNWPMLPAHLDEIVTEYKAFFPIPFSDDWPHIFCVERHELDHYEKVFRDAILDRYPDEEDLIKDVDFIFGEARKSNLDLCFVNY</sequence>
<dbReference type="AlphaFoldDB" id="A0A3D9AL04"/>
<comment type="caution">
    <text evidence="2">The sequence shown here is derived from an EMBL/GenBank/DDBJ whole genome shotgun (WGS) entry which is preliminary data.</text>
</comment>
<feature type="domain" description="DUF7691" evidence="1">
    <location>
        <begin position="1"/>
        <end position="181"/>
    </location>
</feature>
<gene>
    <name evidence="2" type="ORF">DRF68_18145</name>
</gene>
<dbReference type="InterPro" id="IPR056108">
    <property type="entry name" value="DUF7691"/>
</dbReference>
<dbReference type="Proteomes" id="UP000256924">
    <property type="component" value="Unassembled WGS sequence"/>
</dbReference>
<dbReference type="RefSeq" id="WP_116099804.1">
    <property type="nucleotide sequence ID" value="NZ_QNVU01000052.1"/>
</dbReference>
<protein>
    <recommendedName>
        <fullName evidence="1">DUF7691 domain-containing protein</fullName>
    </recommendedName>
</protein>
<accession>A0A3D9AL04</accession>
<keyword evidence="3" id="KW-1185">Reference proteome</keyword>